<dbReference type="SMART" id="SM00987">
    <property type="entry name" value="UreE_C"/>
    <property type="match status" value="1"/>
</dbReference>
<keyword evidence="7" id="KW-0234">DNA repair</keyword>
<keyword evidence="3" id="KW-0227">DNA damage</keyword>
<evidence type="ECO:0000259" key="8">
    <source>
        <dbReference type="SMART" id="SM00986"/>
    </source>
</evidence>
<evidence type="ECO:0000256" key="7">
    <source>
        <dbReference type="ARBA" id="ARBA00023204"/>
    </source>
</evidence>
<dbReference type="SUPFAM" id="SSF52141">
    <property type="entry name" value="Uracil-DNA glycosylase-like"/>
    <property type="match status" value="1"/>
</dbReference>
<protein>
    <recommendedName>
        <fullName evidence="8">Uracil-DNA glycosylase-like domain-containing protein</fullName>
    </recommendedName>
</protein>
<keyword evidence="6" id="KW-0411">Iron-sulfur</keyword>
<dbReference type="Gene3D" id="3.40.470.10">
    <property type="entry name" value="Uracil-DNA glycosylase-like domain"/>
    <property type="match status" value="1"/>
</dbReference>
<dbReference type="GO" id="GO:0097506">
    <property type="term" value="F:deaminated base DNA N-glycosylase activity"/>
    <property type="evidence" value="ECO:0007669"/>
    <property type="project" value="UniProtKB-ARBA"/>
</dbReference>
<dbReference type="PANTHER" id="PTHR33693:SF1">
    <property type="entry name" value="TYPE-4 URACIL-DNA GLYCOSYLASE"/>
    <property type="match status" value="1"/>
</dbReference>
<organism evidence="9 10">
    <name type="scientific">Meridianimarinicoccus roseus</name>
    <dbReference type="NCBI Taxonomy" id="2072018"/>
    <lineage>
        <taxon>Bacteria</taxon>
        <taxon>Pseudomonadati</taxon>
        <taxon>Pseudomonadota</taxon>
        <taxon>Alphaproteobacteria</taxon>
        <taxon>Rhodobacterales</taxon>
        <taxon>Paracoccaceae</taxon>
        <taxon>Meridianimarinicoccus</taxon>
    </lineage>
</organism>
<evidence type="ECO:0000256" key="2">
    <source>
        <dbReference type="ARBA" id="ARBA00022723"/>
    </source>
</evidence>
<keyword evidence="5" id="KW-0408">Iron</keyword>
<keyword evidence="4" id="KW-0378">Hydrolase</keyword>
<feature type="domain" description="Uracil-DNA glycosylase-like" evidence="8">
    <location>
        <begin position="8"/>
        <end position="171"/>
    </location>
</feature>
<keyword evidence="1" id="KW-0004">4Fe-4S</keyword>
<evidence type="ECO:0000256" key="3">
    <source>
        <dbReference type="ARBA" id="ARBA00022763"/>
    </source>
</evidence>
<dbReference type="GO" id="GO:0051539">
    <property type="term" value="F:4 iron, 4 sulfur cluster binding"/>
    <property type="evidence" value="ECO:0007669"/>
    <property type="project" value="UniProtKB-KW"/>
</dbReference>
<dbReference type="SMART" id="SM00986">
    <property type="entry name" value="UDG"/>
    <property type="match status" value="1"/>
</dbReference>
<dbReference type="Pfam" id="PF03167">
    <property type="entry name" value="UDG"/>
    <property type="match status" value="1"/>
</dbReference>
<dbReference type="InterPro" id="IPR051536">
    <property type="entry name" value="UDG_Type-4/5"/>
</dbReference>
<evidence type="ECO:0000256" key="4">
    <source>
        <dbReference type="ARBA" id="ARBA00022801"/>
    </source>
</evidence>
<dbReference type="RefSeq" id="WP_109812858.1">
    <property type="nucleotide sequence ID" value="NZ_QGKU01000051.1"/>
</dbReference>
<reference evidence="9 10" key="1">
    <citation type="submission" date="2018-05" db="EMBL/GenBank/DDBJ databases">
        <title>Rhodobacteraceae gen. nov., sp. nov. isolated from sea water.</title>
        <authorList>
            <person name="Ren Y."/>
        </authorList>
    </citation>
    <scope>NUCLEOTIDE SEQUENCE [LARGE SCALE GENOMIC DNA]</scope>
    <source>
        <strain evidence="9 10">TG-679</strain>
    </source>
</reference>
<dbReference type="GO" id="GO:0046872">
    <property type="term" value="F:metal ion binding"/>
    <property type="evidence" value="ECO:0007669"/>
    <property type="project" value="UniProtKB-KW"/>
</dbReference>
<keyword evidence="10" id="KW-1185">Reference proteome</keyword>
<evidence type="ECO:0000256" key="5">
    <source>
        <dbReference type="ARBA" id="ARBA00023004"/>
    </source>
</evidence>
<dbReference type="PANTHER" id="PTHR33693">
    <property type="entry name" value="TYPE-5 URACIL-DNA GLYCOSYLASE"/>
    <property type="match status" value="1"/>
</dbReference>
<dbReference type="GO" id="GO:0006281">
    <property type="term" value="P:DNA repair"/>
    <property type="evidence" value="ECO:0007669"/>
    <property type="project" value="UniProtKB-KW"/>
</dbReference>
<name>A0A2V2LCB8_9RHOB</name>
<accession>A0A2V2LCB8</accession>
<evidence type="ECO:0000313" key="10">
    <source>
        <dbReference type="Proteomes" id="UP000245680"/>
    </source>
</evidence>
<dbReference type="AlphaFoldDB" id="A0A2V2LCB8"/>
<evidence type="ECO:0000256" key="6">
    <source>
        <dbReference type="ARBA" id="ARBA00023014"/>
    </source>
</evidence>
<comment type="caution">
    <text evidence="9">The sequence shown here is derived from an EMBL/GenBank/DDBJ whole genome shotgun (WGS) entry which is preliminary data.</text>
</comment>
<dbReference type="Proteomes" id="UP000245680">
    <property type="component" value="Unassembled WGS sequence"/>
</dbReference>
<sequence>MCIQAADFRNGDANHRVLFVGACPGREEEEEGRPFVGQAGQNLTVMLQRLHALHPGIFPTERLDDYSLINAHSLPRYRGRDGYDGRTQPLKREVLAEDNWARFSAQVEHLQPTVIVYLGKAAEFAHEISQNAANEFQAYRTGHPSAPAWNTRPEYVGMGRNAKLHQWAEHRFEQIP</sequence>
<gene>
    <name evidence="9" type="ORF">DKT77_16920</name>
</gene>
<evidence type="ECO:0000256" key="1">
    <source>
        <dbReference type="ARBA" id="ARBA00022485"/>
    </source>
</evidence>
<dbReference type="EMBL" id="QGKU01000051">
    <property type="protein sequence ID" value="PWR01391.1"/>
    <property type="molecule type" value="Genomic_DNA"/>
</dbReference>
<proteinExistence type="predicted"/>
<evidence type="ECO:0000313" key="9">
    <source>
        <dbReference type="EMBL" id="PWR01391.1"/>
    </source>
</evidence>
<keyword evidence="2" id="KW-0479">Metal-binding</keyword>
<dbReference type="InterPro" id="IPR005122">
    <property type="entry name" value="Uracil-DNA_glycosylase-like"/>
</dbReference>
<dbReference type="InterPro" id="IPR036895">
    <property type="entry name" value="Uracil-DNA_glycosylase-like_sf"/>
</dbReference>
<dbReference type="OrthoDB" id="7854161at2"/>